<feature type="compositionally biased region" description="Polar residues" evidence="1">
    <location>
        <begin position="19"/>
        <end position="31"/>
    </location>
</feature>
<dbReference type="EMBL" id="ML996093">
    <property type="protein sequence ID" value="KAF2148515.1"/>
    <property type="molecule type" value="Genomic_DNA"/>
</dbReference>
<feature type="region of interest" description="Disordered" evidence="1">
    <location>
        <begin position="1"/>
        <end position="31"/>
    </location>
</feature>
<evidence type="ECO:0000256" key="1">
    <source>
        <dbReference type="SAM" id="MobiDB-lite"/>
    </source>
</evidence>
<proteinExistence type="predicted"/>
<evidence type="ECO:0000313" key="4">
    <source>
        <dbReference type="Proteomes" id="UP000799439"/>
    </source>
</evidence>
<comment type="caution">
    <text evidence="3">The sequence shown here is derived from an EMBL/GenBank/DDBJ whole genome shotgun (WGS) entry which is preliminary data.</text>
</comment>
<accession>A0A9P4MCA2</accession>
<sequence>MSAANRRKRETSDARNQRTQDAPASEQNVSRTFHSFSRLPPELRAKVWRYALPPSDLGLMLYEYKPDHRDLMLYYLSRLAAEARNNNDVATNITHETDEDANCDHWIVKFRKDCIYCLHFEQADLAFVNREARSLILAWTRNQYCFIRSRKPPRRSVLCRPFIPTRDILLVGALDWSDCMCEIEIRRSVAQRLGTPSDIRHIAIHGDYKLWCQRSHWYNNLFCFCRDIKILYVVFAPSGFTLSRHDTRRESRHVRYRRWQVGPQLADACVWDPDSRRFASRTESDTSSLHRPSLSKRLLEFSEFLIESLVQYSIKAFEIRAVAAVALMDRPADMSANGSKYYSEGWFEEDG</sequence>
<evidence type="ECO:0000259" key="2">
    <source>
        <dbReference type="Pfam" id="PF20150"/>
    </source>
</evidence>
<evidence type="ECO:0000313" key="3">
    <source>
        <dbReference type="EMBL" id="KAF2148515.1"/>
    </source>
</evidence>
<protein>
    <recommendedName>
        <fullName evidence="2">2EXR domain-containing protein</fullName>
    </recommendedName>
</protein>
<name>A0A9P4MCA2_9PEZI</name>
<dbReference type="OrthoDB" id="3473305at2759"/>
<gene>
    <name evidence="3" type="ORF">K461DRAFT_297926</name>
</gene>
<dbReference type="InterPro" id="IPR045518">
    <property type="entry name" value="2EXR"/>
</dbReference>
<reference evidence="3" key="1">
    <citation type="journal article" date="2020" name="Stud. Mycol.">
        <title>101 Dothideomycetes genomes: a test case for predicting lifestyles and emergence of pathogens.</title>
        <authorList>
            <person name="Haridas S."/>
            <person name="Albert R."/>
            <person name="Binder M."/>
            <person name="Bloem J."/>
            <person name="Labutti K."/>
            <person name="Salamov A."/>
            <person name="Andreopoulos B."/>
            <person name="Baker S."/>
            <person name="Barry K."/>
            <person name="Bills G."/>
            <person name="Bluhm B."/>
            <person name="Cannon C."/>
            <person name="Castanera R."/>
            <person name="Culley D."/>
            <person name="Daum C."/>
            <person name="Ezra D."/>
            <person name="Gonzalez J."/>
            <person name="Henrissat B."/>
            <person name="Kuo A."/>
            <person name="Liang C."/>
            <person name="Lipzen A."/>
            <person name="Lutzoni F."/>
            <person name="Magnuson J."/>
            <person name="Mondo S."/>
            <person name="Nolan M."/>
            <person name="Ohm R."/>
            <person name="Pangilinan J."/>
            <person name="Park H.-J."/>
            <person name="Ramirez L."/>
            <person name="Alfaro M."/>
            <person name="Sun H."/>
            <person name="Tritt A."/>
            <person name="Yoshinaga Y."/>
            <person name="Zwiers L.-H."/>
            <person name="Turgeon B."/>
            <person name="Goodwin S."/>
            <person name="Spatafora J."/>
            <person name="Crous P."/>
            <person name="Grigoriev I."/>
        </authorList>
    </citation>
    <scope>NUCLEOTIDE SEQUENCE</scope>
    <source>
        <strain evidence="3">CBS 260.36</strain>
    </source>
</reference>
<organism evidence="3 4">
    <name type="scientific">Myriangium duriaei CBS 260.36</name>
    <dbReference type="NCBI Taxonomy" id="1168546"/>
    <lineage>
        <taxon>Eukaryota</taxon>
        <taxon>Fungi</taxon>
        <taxon>Dikarya</taxon>
        <taxon>Ascomycota</taxon>
        <taxon>Pezizomycotina</taxon>
        <taxon>Dothideomycetes</taxon>
        <taxon>Dothideomycetidae</taxon>
        <taxon>Myriangiales</taxon>
        <taxon>Myriangiaceae</taxon>
        <taxon>Myriangium</taxon>
    </lineage>
</organism>
<keyword evidence="4" id="KW-1185">Reference proteome</keyword>
<feature type="domain" description="2EXR" evidence="2">
    <location>
        <begin position="33"/>
        <end position="168"/>
    </location>
</feature>
<dbReference type="Proteomes" id="UP000799439">
    <property type="component" value="Unassembled WGS sequence"/>
</dbReference>
<dbReference type="Pfam" id="PF20150">
    <property type="entry name" value="2EXR"/>
    <property type="match status" value="1"/>
</dbReference>
<dbReference type="AlphaFoldDB" id="A0A9P4MCA2"/>